<reference evidence="1 2" key="1">
    <citation type="submission" date="2019-07" db="EMBL/GenBank/DDBJ databases">
        <title>Tomitella cavernea sp. nov., an actinomycete isolated from soil.</title>
        <authorList>
            <person name="Cheng J."/>
        </authorList>
    </citation>
    <scope>NUCLEOTIDE SEQUENCE [LARGE SCALE GENOMIC DNA]</scope>
    <source>
        <strain evidence="1 2">HY188</strain>
    </source>
</reference>
<organism evidence="1 2">
    <name type="scientific">Tomitella fengzijianii</name>
    <dbReference type="NCBI Taxonomy" id="2597660"/>
    <lineage>
        <taxon>Bacteria</taxon>
        <taxon>Bacillati</taxon>
        <taxon>Actinomycetota</taxon>
        <taxon>Actinomycetes</taxon>
        <taxon>Mycobacteriales</taxon>
        <taxon>Tomitella</taxon>
    </lineage>
</organism>
<dbReference type="GO" id="GO:0016829">
    <property type="term" value="F:lyase activity"/>
    <property type="evidence" value="ECO:0007669"/>
    <property type="project" value="InterPro"/>
</dbReference>
<dbReference type="Proteomes" id="UP000317344">
    <property type="component" value="Chromosome"/>
</dbReference>
<dbReference type="InterPro" id="IPR023375">
    <property type="entry name" value="ADC_dom_sf"/>
</dbReference>
<name>A0A516X8C3_9ACTN</name>
<reference evidence="1 2" key="2">
    <citation type="submission" date="2019-07" db="EMBL/GenBank/DDBJ databases">
        <authorList>
            <person name="Huang Y."/>
        </authorList>
    </citation>
    <scope>NUCLEOTIDE SEQUENCE [LARGE SCALE GENOMIC DNA]</scope>
    <source>
        <strain evidence="1 2">HY188</strain>
    </source>
</reference>
<dbReference type="OrthoDB" id="1633687at2"/>
<dbReference type="EMBL" id="CP041765">
    <property type="protein sequence ID" value="QDQ98891.1"/>
    <property type="molecule type" value="Genomic_DNA"/>
</dbReference>
<evidence type="ECO:0000313" key="1">
    <source>
        <dbReference type="EMBL" id="QDQ98891.1"/>
    </source>
</evidence>
<dbReference type="KEGG" id="toy:FO059_00450"/>
<dbReference type="Pfam" id="PF06314">
    <property type="entry name" value="ADC"/>
    <property type="match status" value="1"/>
</dbReference>
<dbReference type="Gene3D" id="2.40.400.10">
    <property type="entry name" value="Acetoacetate decarboxylase-like"/>
    <property type="match status" value="1"/>
</dbReference>
<evidence type="ECO:0000313" key="2">
    <source>
        <dbReference type="Proteomes" id="UP000317344"/>
    </source>
</evidence>
<dbReference type="SUPFAM" id="SSF160104">
    <property type="entry name" value="Acetoacetate decarboxylase-like"/>
    <property type="match status" value="1"/>
</dbReference>
<accession>A0A516X8C3</accession>
<gene>
    <name evidence="1" type="ORF">FO059_00450</name>
</gene>
<protein>
    <submittedName>
        <fullName evidence="1">Acetoacetate decarboxylase</fullName>
    </submittedName>
</protein>
<dbReference type="InterPro" id="IPR010451">
    <property type="entry name" value="Acetoacetate_decarboxylase"/>
</dbReference>
<dbReference type="AlphaFoldDB" id="A0A516X8C3"/>
<proteinExistence type="predicted"/>
<keyword evidence="2" id="KW-1185">Reference proteome</keyword>
<sequence length="261" mass="27987">MPVHIRDADVYAAIFPVSAARAQSMIDYSGLSVLPYRPGRTVCALMFVEYHDGDLHRYKEFGVGFLVRAEAGGGPAGALGDLRALLSGGAGAFVHRLPVTEEFTREAGRTIWGFPKVMSRIDLDRSPDGTRGVVRVDDRLVADLRFARGLPVPGGGAASSGVDVYSHMDGVTRRIPWTLSATGTRMRPGGADLILGPHPWGEELRALGLPRRALLSAGIAHARMRFDEAEVVGRVDDAAMSARAIRQVREASTADDGEARA</sequence>